<dbReference type="HOGENOM" id="CLU_1495883_0_0_1"/>
<dbReference type="Proteomes" id="UP000030672">
    <property type="component" value="Unassembled WGS sequence"/>
</dbReference>
<gene>
    <name evidence="2" type="ORF">M437DRAFT_69190</name>
</gene>
<keyword evidence="1" id="KW-0732">Signal</keyword>
<reference evidence="2 3" key="1">
    <citation type="journal article" date="2014" name="BMC Genomics">
        <title>Genome sequencing of four Aureobasidium pullulans varieties: biotechnological potential, stress tolerance, and description of new species.</title>
        <authorList>
            <person name="Gostin Ar C."/>
            <person name="Ohm R.A."/>
            <person name="Kogej T."/>
            <person name="Sonjak S."/>
            <person name="Turk M."/>
            <person name="Zajc J."/>
            <person name="Zalar P."/>
            <person name="Grube M."/>
            <person name="Sun H."/>
            <person name="Han J."/>
            <person name="Sharma A."/>
            <person name="Chiniquy J."/>
            <person name="Ngan C.Y."/>
            <person name="Lipzen A."/>
            <person name="Barry K."/>
            <person name="Grigoriev I.V."/>
            <person name="Gunde-Cimerman N."/>
        </authorList>
    </citation>
    <scope>NUCLEOTIDE SEQUENCE [LARGE SCALE GENOMIC DNA]</scope>
    <source>
        <strain evidence="2 3">CBS 110374</strain>
    </source>
</reference>
<dbReference type="EMBL" id="KL584849">
    <property type="protein sequence ID" value="KEQ59154.1"/>
    <property type="molecule type" value="Genomic_DNA"/>
</dbReference>
<sequence>MFTLHQSLGALAAIAAAPLASAVPVTTFSRIGVSSNGMDILNLQINAAMSPGHLTENTTMSFVVDTHSSKVTCTGSWAPEGPYPEGGYIACANSTVGWNFKESTYKGMNDFVLQMEYTYTDDSLRLIFYPKSVGPYPYNKVTEFSHANITSANVACSSQTQSCQEPKNSTITAIVYASIA</sequence>
<evidence type="ECO:0000313" key="3">
    <source>
        <dbReference type="Proteomes" id="UP000030672"/>
    </source>
</evidence>
<accession>A0A074VJB2</accession>
<evidence type="ECO:0000313" key="2">
    <source>
        <dbReference type="EMBL" id="KEQ59154.1"/>
    </source>
</evidence>
<feature type="signal peptide" evidence="1">
    <location>
        <begin position="1"/>
        <end position="22"/>
    </location>
</feature>
<dbReference type="AlphaFoldDB" id="A0A074VJB2"/>
<protein>
    <recommendedName>
        <fullName evidence="4">AA1-like domain-containing protein</fullName>
    </recommendedName>
</protein>
<evidence type="ECO:0000256" key="1">
    <source>
        <dbReference type="SAM" id="SignalP"/>
    </source>
</evidence>
<feature type="chain" id="PRO_5001700740" description="AA1-like domain-containing protein" evidence="1">
    <location>
        <begin position="23"/>
        <end position="180"/>
    </location>
</feature>
<organism evidence="2 3">
    <name type="scientific">Aureobasidium melanogenum (strain CBS 110374)</name>
    <name type="common">Aureobasidium pullulans var. melanogenum</name>
    <dbReference type="NCBI Taxonomy" id="1043003"/>
    <lineage>
        <taxon>Eukaryota</taxon>
        <taxon>Fungi</taxon>
        <taxon>Dikarya</taxon>
        <taxon>Ascomycota</taxon>
        <taxon>Pezizomycotina</taxon>
        <taxon>Dothideomycetes</taxon>
        <taxon>Dothideomycetidae</taxon>
        <taxon>Dothideales</taxon>
        <taxon>Saccotheciaceae</taxon>
        <taxon>Aureobasidium</taxon>
    </lineage>
</organism>
<proteinExistence type="predicted"/>
<dbReference type="RefSeq" id="XP_040876177.1">
    <property type="nucleotide sequence ID" value="XM_041025236.1"/>
</dbReference>
<keyword evidence="3" id="KW-1185">Reference proteome</keyword>
<evidence type="ECO:0008006" key="4">
    <source>
        <dbReference type="Google" id="ProtNLM"/>
    </source>
</evidence>
<dbReference type="GeneID" id="63918609"/>
<name>A0A074VJB2_AURM1</name>